<dbReference type="Pfam" id="PF13602">
    <property type="entry name" value="ADH_zinc_N_2"/>
    <property type="match status" value="1"/>
</dbReference>
<dbReference type="Gene3D" id="3.90.180.10">
    <property type="entry name" value="Medium-chain alcohol dehydrogenases, catalytic domain"/>
    <property type="match status" value="1"/>
</dbReference>
<dbReference type="Proteomes" id="UP000185427">
    <property type="component" value="Chromosome"/>
</dbReference>
<dbReference type="InterPro" id="IPR013154">
    <property type="entry name" value="ADH-like_N"/>
</dbReference>
<evidence type="ECO:0000256" key="2">
    <source>
        <dbReference type="ARBA" id="ARBA00023002"/>
    </source>
</evidence>
<dbReference type="Pfam" id="PF08240">
    <property type="entry name" value="ADH_N"/>
    <property type="match status" value="1"/>
</dbReference>
<dbReference type="AlphaFoldDB" id="A0A1L7GXN1"/>
<dbReference type="GO" id="GO:0070402">
    <property type="term" value="F:NADPH binding"/>
    <property type="evidence" value="ECO:0007669"/>
    <property type="project" value="TreeGrafter"/>
</dbReference>
<protein>
    <submittedName>
        <fullName evidence="3">Quinone oxidoreductase</fullName>
    </submittedName>
</protein>
<dbReference type="PANTHER" id="PTHR48106">
    <property type="entry name" value="QUINONE OXIDOREDUCTASE PIG3-RELATED"/>
    <property type="match status" value="1"/>
</dbReference>
<dbReference type="OrthoDB" id="9792162at2"/>
<proteinExistence type="predicted"/>
<evidence type="ECO:0000313" key="4">
    <source>
        <dbReference type="Proteomes" id="UP000185427"/>
    </source>
</evidence>
<reference evidence="3 4" key="1">
    <citation type="submission" date="2016-12" db="EMBL/GenBank/DDBJ databases">
        <title>Complete Genome Sequence of Lactobacillus fermentum Strain SNUV175, a Probiotic for Treatment of Bacterial Vaginosis.</title>
        <authorList>
            <person name="Lee S."/>
            <person name="You H.J."/>
            <person name="Kwon B."/>
            <person name="Ko G."/>
        </authorList>
    </citation>
    <scope>NUCLEOTIDE SEQUENCE [LARGE SCALE GENOMIC DNA]</scope>
    <source>
        <strain evidence="3 4">SNUV175</strain>
    </source>
</reference>
<dbReference type="Gene3D" id="3.40.50.720">
    <property type="entry name" value="NAD(P)-binding Rossmann-like Domain"/>
    <property type="match status" value="1"/>
</dbReference>
<evidence type="ECO:0000313" key="3">
    <source>
        <dbReference type="EMBL" id="APU46791.1"/>
    </source>
</evidence>
<dbReference type="SUPFAM" id="SSF51735">
    <property type="entry name" value="NAD(P)-binding Rossmann-fold domains"/>
    <property type="match status" value="1"/>
</dbReference>
<dbReference type="RefSeq" id="WP_012391237.1">
    <property type="nucleotide sequence ID" value="NZ_BJLV01000010.1"/>
</dbReference>
<dbReference type="InterPro" id="IPR020843">
    <property type="entry name" value="ER"/>
</dbReference>
<dbReference type="SMART" id="SM00829">
    <property type="entry name" value="PKS_ER"/>
    <property type="match status" value="1"/>
</dbReference>
<gene>
    <name evidence="3" type="ORF">BUW47_10495</name>
</gene>
<name>A0A1L7GXN1_LIMFE</name>
<keyword evidence="2" id="KW-0560">Oxidoreductase</keyword>
<keyword evidence="1" id="KW-0521">NADP</keyword>
<dbReference type="SUPFAM" id="SSF50129">
    <property type="entry name" value="GroES-like"/>
    <property type="match status" value="1"/>
</dbReference>
<dbReference type="GO" id="GO:0016651">
    <property type="term" value="F:oxidoreductase activity, acting on NAD(P)H"/>
    <property type="evidence" value="ECO:0007669"/>
    <property type="project" value="TreeGrafter"/>
</dbReference>
<dbReference type="PANTHER" id="PTHR48106:SF18">
    <property type="entry name" value="QUINONE OXIDOREDUCTASE PIG3"/>
    <property type="match status" value="1"/>
</dbReference>
<dbReference type="EMBL" id="CP019030">
    <property type="protein sequence ID" value="APU46791.1"/>
    <property type="molecule type" value="Genomic_DNA"/>
</dbReference>
<accession>A0A1L7GXN1</accession>
<dbReference type="InterPro" id="IPR011032">
    <property type="entry name" value="GroES-like_sf"/>
</dbReference>
<dbReference type="InterPro" id="IPR036291">
    <property type="entry name" value="NAD(P)-bd_dom_sf"/>
</dbReference>
<evidence type="ECO:0000256" key="1">
    <source>
        <dbReference type="ARBA" id="ARBA00022857"/>
    </source>
</evidence>
<sequence>MKAVVIYQAEGPDQLKLVDLPTPQLRPGWSLVKIHAFGLNHSEVYTRKGQSPTVHFPRILGIEGVGEIAQTTDPQRLPVGQAVISIMGEMGRNFDGSYAEYALLPNQQIYPVTTDLPWSQLAVFPETYYTAYTSLKNLRPAPGDRYLIRGGTSGVGIAMLNLIRAKDPQAYVAGTSRSLAKAARMKDAGYSTVIKDQNGHLQTAEKFDKVLELIGPVTVKETFTHVNEGGIVCMTGLLGNQWTLEHFDPITDIAPGTYLTGGYSGAVTEEKINELFSYLQRYQVAAKPDRIFALRDLPAAHAYLASGQSMGKVVIDVDA</sequence>
<organism evidence="3 4">
    <name type="scientific">Limosilactobacillus fermentum</name>
    <name type="common">Lactobacillus fermentum</name>
    <dbReference type="NCBI Taxonomy" id="1613"/>
    <lineage>
        <taxon>Bacteria</taxon>
        <taxon>Bacillati</taxon>
        <taxon>Bacillota</taxon>
        <taxon>Bacilli</taxon>
        <taxon>Lactobacillales</taxon>
        <taxon>Lactobacillaceae</taxon>
        <taxon>Limosilactobacillus</taxon>
    </lineage>
</organism>